<evidence type="ECO:0000313" key="2">
    <source>
        <dbReference type="EMBL" id="CRY94218.1"/>
    </source>
</evidence>
<reference evidence="2" key="2">
    <citation type="submission" date="2015-07" db="EMBL/GenBank/DDBJ databases">
        <title>Plasmids, circular viruses and viroids from rat gut.</title>
        <authorList>
            <person name="Jorgensen T.J."/>
            <person name="Hansen M.A."/>
            <person name="Xu Z."/>
            <person name="Tabak M.A."/>
            <person name="Sorensen S.J."/>
            <person name="Hansen L.H."/>
        </authorList>
    </citation>
    <scope>NUCLEOTIDE SEQUENCE</scope>
    <source>
        <strain evidence="2">RGRH0211</strain>
    </source>
</reference>
<evidence type="ECO:0000256" key="1">
    <source>
        <dbReference type="SAM" id="Coils"/>
    </source>
</evidence>
<keyword evidence="1" id="KW-0175">Coiled coil</keyword>
<sequence>MSQINEATITRAALEGIRITASANETGGLEIIVSHPTGEAHRFEAVAEAEQHLAAVFSRLQDAREEAERRAREWRQHNRETRHQVTEWNDLAARVNDALPAGCNIPLADKNSPYGIGEYPPMEAMVADALARWKATRRDEAARGALSQAVEAEGSRIREATEQPMFRPEFWDTEVQVWRPIHIIEHLPRNPQIEAGRVMVDEGTRREVAWRVFGIAVGLGQDAISDAQREMNEARERVEAAAQSRAGEAEALRSRIA</sequence>
<feature type="coiled-coil region" evidence="1">
    <location>
        <begin position="46"/>
        <end position="84"/>
    </location>
</feature>
<dbReference type="AlphaFoldDB" id="A0A0H5PX93"/>
<reference evidence="2" key="1">
    <citation type="submission" date="2015-06" db="EMBL/GenBank/DDBJ databases">
        <authorList>
            <person name="Joergensen T."/>
        </authorList>
    </citation>
    <scope>NUCLEOTIDE SEQUENCE</scope>
    <source>
        <strain evidence="2">RGRH0211</strain>
    </source>
</reference>
<protein>
    <submittedName>
        <fullName evidence="2">Uncharacterized protein</fullName>
    </submittedName>
</protein>
<accession>A0A0H5PX93</accession>
<organism evidence="2">
    <name type="scientific">uncultured prokaryote</name>
    <dbReference type="NCBI Taxonomy" id="198431"/>
    <lineage>
        <taxon>unclassified sequences</taxon>
        <taxon>environmental samples</taxon>
    </lineage>
</organism>
<dbReference type="EMBL" id="LN852890">
    <property type="protein sequence ID" value="CRY94218.1"/>
    <property type="molecule type" value="Genomic_DNA"/>
</dbReference>
<name>A0A0H5PX93_9ZZZZ</name>
<proteinExistence type="predicted"/>